<gene>
    <name evidence="1" type="ORF">F4821DRAFT_132518</name>
</gene>
<name>A0ACC0D0C4_9PEZI</name>
<evidence type="ECO:0000313" key="1">
    <source>
        <dbReference type="EMBL" id="KAI6086137.1"/>
    </source>
</evidence>
<reference evidence="1 2" key="1">
    <citation type="journal article" date="2022" name="New Phytol.">
        <title>Ecological generalism drives hyperdiversity of secondary metabolite gene clusters in xylarialean endophytes.</title>
        <authorList>
            <person name="Franco M.E.E."/>
            <person name="Wisecaver J.H."/>
            <person name="Arnold A.E."/>
            <person name="Ju Y.M."/>
            <person name="Slot J.C."/>
            <person name="Ahrendt S."/>
            <person name="Moore L.P."/>
            <person name="Eastman K.E."/>
            <person name="Scott K."/>
            <person name="Konkel Z."/>
            <person name="Mondo S.J."/>
            <person name="Kuo A."/>
            <person name="Hayes R.D."/>
            <person name="Haridas S."/>
            <person name="Andreopoulos B."/>
            <person name="Riley R."/>
            <person name="LaButti K."/>
            <person name="Pangilinan J."/>
            <person name="Lipzen A."/>
            <person name="Amirebrahimi M."/>
            <person name="Yan J."/>
            <person name="Adam C."/>
            <person name="Keymanesh K."/>
            <person name="Ng V."/>
            <person name="Louie K."/>
            <person name="Northen T."/>
            <person name="Drula E."/>
            <person name="Henrissat B."/>
            <person name="Hsieh H.M."/>
            <person name="Youens-Clark K."/>
            <person name="Lutzoni F."/>
            <person name="Miadlikowska J."/>
            <person name="Eastwood D.C."/>
            <person name="Hamelin R.C."/>
            <person name="Grigoriev I.V."/>
            <person name="U'Ren J.M."/>
        </authorList>
    </citation>
    <scope>NUCLEOTIDE SEQUENCE [LARGE SCALE GENOMIC DNA]</scope>
    <source>
        <strain evidence="1 2">ER1909</strain>
    </source>
</reference>
<organism evidence="1 2">
    <name type="scientific">Hypoxylon rubiginosum</name>
    <dbReference type="NCBI Taxonomy" id="110542"/>
    <lineage>
        <taxon>Eukaryota</taxon>
        <taxon>Fungi</taxon>
        <taxon>Dikarya</taxon>
        <taxon>Ascomycota</taxon>
        <taxon>Pezizomycotina</taxon>
        <taxon>Sordariomycetes</taxon>
        <taxon>Xylariomycetidae</taxon>
        <taxon>Xylariales</taxon>
        <taxon>Hypoxylaceae</taxon>
        <taxon>Hypoxylon</taxon>
    </lineage>
</organism>
<proteinExistence type="predicted"/>
<accession>A0ACC0D0C4</accession>
<protein>
    <submittedName>
        <fullName evidence="1">Uncharacterized protein</fullName>
    </submittedName>
</protein>
<evidence type="ECO:0000313" key="2">
    <source>
        <dbReference type="Proteomes" id="UP001497680"/>
    </source>
</evidence>
<sequence length="113" mass="12833">MWIMLAFYSAVGSLASLCIRELTLEREEVGRQGFEQPEYWPPRSYLAIEIFNKFDPHFPDNEIISGSFSRVGAVGLGAKLTTRPCRGYVSKASNALKRKKCRGVWGYLRDLNV</sequence>
<comment type="caution">
    <text evidence="1">The sequence shown here is derived from an EMBL/GenBank/DDBJ whole genome shotgun (WGS) entry which is preliminary data.</text>
</comment>
<dbReference type="EMBL" id="MU394318">
    <property type="protein sequence ID" value="KAI6086137.1"/>
    <property type="molecule type" value="Genomic_DNA"/>
</dbReference>
<keyword evidence="2" id="KW-1185">Reference proteome</keyword>
<dbReference type="Proteomes" id="UP001497680">
    <property type="component" value="Unassembled WGS sequence"/>
</dbReference>